<dbReference type="RefSeq" id="WP_353864935.1">
    <property type="nucleotide sequence ID" value="NZ_CP088295.1"/>
</dbReference>
<dbReference type="InterPro" id="IPR013486">
    <property type="entry name" value="SpoIID/LytB"/>
</dbReference>
<feature type="domain" description="Sporulation stage II protein D amidase enhancer LytB N-terminal" evidence="2">
    <location>
        <begin position="172"/>
        <end position="258"/>
    </location>
</feature>
<evidence type="ECO:0000259" key="2">
    <source>
        <dbReference type="Pfam" id="PF08486"/>
    </source>
</evidence>
<dbReference type="InterPro" id="IPR051922">
    <property type="entry name" value="Bact_Sporulation_Assoc"/>
</dbReference>
<feature type="signal peptide" evidence="1">
    <location>
        <begin position="1"/>
        <end position="19"/>
    </location>
</feature>
<dbReference type="EMBL" id="CP088295">
    <property type="protein sequence ID" value="UUY04453.1"/>
    <property type="molecule type" value="Genomic_DNA"/>
</dbReference>
<dbReference type="PANTHER" id="PTHR30032">
    <property type="entry name" value="N-ACETYLMURAMOYL-L-ALANINE AMIDASE-RELATED"/>
    <property type="match status" value="1"/>
</dbReference>
<feature type="chain" id="PRO_5045858016" evidence="1">
    <location>
        <begin position="20"/>
        <end position="475"/>
    </location>
</feature>
<keyword evidence="1" id="KW-0732">Signal</keyword>
<dbReference type="Pfam" id="PF08486">
    <property type="entry name" value="SpoIID"/>
    <property type="match status" value="1"/>
</dbReference>
<reference evidence="4" key="1">
    <citation type="submission" date="2021-11" db="EMBL/GenBank/DDBJ databases">
        <title>Cultivation dependent microbiological survey of springs from the worlds oldest radium mine currently devoted to the extraction of radon-saturated water.</title>
        <authorList>
            <person name="Kapinusova G."/>
            <person name="Smrhova T."/>
            <person name="Strejcek M."/>
            <person name="Suman J."/>
            <person name="Jani K."/>
            <person name="Pajer P."/>
            <person name="Uhlik O."/>
        </authorList>
    </citation>
    <scope>NUCLEOTIDE SEQUENCE [LARGE SCALE GENOMIC DNA]</scope>
    <source>
        <strain evidence="4">J379</strain>
    </source>
</reference>
<sequence>MRLTPVLTTALAASATALAAVPSADAATRVIVRGAGFGHGVGLSQYGAYGFAKRGTDHPAILKHYYRGTQLQTLDSEPTVRVLLQTTGTARVSNVSRIAGGRALDPGTTYTARGFGSQIVLRTSSGTSIGRFAAPLRLVGADGGLRLLGRAGNGVTNGRYRGDLELRPGSVGVNAINAVGLESYIRGVISAESPASWPAAALRAQAVVARTYAITTNKPGVGFDHYPDVRSQVYNGMRAEYPSTDAAVRATARQVVTYQGKPVVTYFFSTSGGRTENVENSFIGSDPKPWLKSVADPHDSESPKHRWGPYRWTLAQAKRRFGSWVKGSFRGVKVVRRGASPRIVYADIIGSRGRTRVSGPQIRARLGLDDTWVSFRVIGTTSSPSKGSTSGGAAPRGFLGLSAATATPRAVLRGSAGPLGPSRWLRIERRAADGSWATEFETRAAPDGTYRAGVRRAGTYRVRVGTDTGPPVRVR</sequence>
<dbReference type="Proteomes" id="UP001058860">
    <property type="component" value="Chromosome"/>
</dbReference>
<evidence type="ECO:0000256" key="1">
    <source>
        <dbReference type="SAM" id="SignalP"/>
    </source>
</evidence>
<evidence type="ECO:0000313" key="4">
    <source>
        <dbReference type="Proteomes" id="UP001058860"/>
    </source>
</evidence>
<evidence type="ECO:0000313" key="3">
    <source>
        <dbReference type="EMBL" id="UUY04453.1"/>
    </source>
</evidence>
<dbReference type="InterPro" id="IPR013693">
    <property type="entry name" value="SpoIID/LytB_N"/>
</dbReference>
<organism evidence="3 4">
    <name type="scientific">Svornostia abyssi</name>
    <dbReference type="NCBI Taxonomy" id="2898438"/>
    <lineage>
        <taxon>Bacteria</taxon>
        <taxon>Bacillati</taxon>
        <taxon>Actinomycetota</taxon>
        <taxon>Thermoleophilia</taxon>
        <taxon>Solirubrobacterales</taxon>
        <taxon>Baekduiaceae</taxon>
        <taxon>Svornostia</taxon>
    </lineage>
</organism>
<dbReference type="PANTHER" id="PTHR30032:SF4">
    <property type="entry name" value="AMIDASE ENHANCER"/>
    <property type="match status" value="1"/>
</dbReference>
<accession>A0ABY5PIF9</accession>
<name>A0ABY5PIF9_9ACTN</name>
<proteinExistence type="predicted"/>
<keyword evidence="4" id="KW-1185">Reference proteome</keyword>
<gene>
    <name evidence="3" type="ORF">LRS13_02660</name>
</gene>
<dbReference type="NCBIfam" id="TIGR02669">
    <property type="entry name" value="SpoIID_LytB"/>
    <property type="match status" value="1"/>
</dbReference>
<protein>
    <submittedName>
        <fullName evidence="3">SpoIID/LytB domain-containing protein</fullName>
    </submittedName>
</protein>